<comment type="caution">
    <text evidence="1">The sequence shown here is derived from an EMBL/GenBank/DDBJ whole genome shotgun (WGS) entry which is preliminary data.</text>
</comment>
<organism evidence="1 2">
    <name type="scientific">Pinibacter aurantiacus</name>
    <dbReference type="NCBI Taxonomy" id="2851599"/>
    <lineage>
        <taxon>Bacteria</taxon>
        <taxon>Pseudomonadati</taxon>
        <taxon>Bacteroidota</taxon>
        <taxon>Chitinophagia</taxon>
        <taxon>Chitinophagales</taxon>
        <taxon>Chitinophagaceae</taxon>
        <taxon>Pinibacter</taxon>
    </lineage>
</organism>
<proteinExistence type="predicted"/>
<dbReference type="EMBL" id="JAHSPG010000002">
    <property type="protein sequence ID" value="MBV4356192.1"/>
    <property type="molecule type" value="Genomic_DNA"/>
</dbReference>
<name>A0A9E2W7F8_9BACT</name>
<reference evidence="1" key="1">
    <citation type="submission" date="2021-06" db="EMBL/GenBank/DDBJ databases">
        <authorList>
            <person name="Huq M.A."/>
        </authorList>
    </citation>
    <scope>NUCLEOTIDE SEQUENCE</scope>
    <source>
        <strain evidence="1">MAH-26</strain>
    </source>
</reference>
<dbReference type="RefSeq" id="WP_217789755.1">
    <property type="nucleotide sequence ID" value="NZ_JAHSPG010000002.1"/>
</dbReference>
<sequence length="261" mass="29367">MLNNPRLLFCALSLLFLFSCSTENKKLNILIDAHYGKAVKLIFDGKDTLKIARDTSLLYSTTEGVHKVSVNDSSAKEFTVSDKGGLLNLNNREFVAYEIRYVSQDNSRANFADFNDFVLKSTILIDSFVVVPNGLLSKADSSIRKILPKLRESGTYYSGGATGFEDAFHGLKKFGKDKLFVDKFWDYDLFDEIPQTISVQTSKYAVGNTSATRSSILPVNTFLIYAFLNKDEFTVKSVKSIMEGTEDKAKQKELEDKQMKF</sequence>
<dbReference type="AlphaFoldDB" id="A0A9E2W7F8"/>
<keyword evidence="2" id="KW-1185">Reference proteome</keyword>
<gene>
    <name evidence="1" type="ORF">KTO63_03465</name>
</gene>
<protein>
    <submittedName>
        <fullName evidence="1">Uncharacterized protein</fullName>
    </submittedName>
</protein>
<dbReference type="Proteomes" id="UP000812270">
    <property type="component" value="Unassembled WGS sequence"/>
</dbReference>
<evidence type="ECO:0000313" key="1">
    <source>
        <dbReference type="EMBL" id="MBV4356192.1"/>
    </source>
</evidence>
<accession>A0A9E2W7F8</accession>
<evidence type="ECO:0000313" key="2">
    <source>
        <dbReference type="Proteomes" id="UP000812270"/>
    </source>
</evidence>
<dbReference type="PROSITE" id="PS51257">
    <property type="entry name" value="PROKAR_LIPOPROTEIN"/>
    <property type="match status" value="1"/>
</dbReference>